<protein>
    <submittedName>
        <fullName evidence="1">Uncharacterized protein</fullName>
    </submittedName>
</protein>
<evidence type="ECO:0000313" key="1">
    <source>
        <dbReference type="EMBL" id="TFE71064.1"/>
    </source>
</evidence>
<comment type="caution">
    <text evidence="1">The sequence shown here is derived from an EMBL/GenBank/DDBJ whole genome shotgun (WGS) entry which is preliminary data.</text>
</comment>
<name>A0A4Y8PIN0_9BACT</name>
<evidence type="ECO:0000313" key="2">
    <source>
        <dbReference type="Proteomes" id="UP000297713"/>
    </source>
</evidence>
<sequence>MLDKSVKIDPFHQACSNLSKQVESSSSASTWPVYPPSCDDGHSVFFTIGFTPGGTCPKPFRHQDMGFGIKLTL</sequence>
<accession>A0A4Y8PIN0</accession>
<reference evidence="1 2" key="1">
    <citation type="submission" date="2016-05" db="EMBL/GenBank/DDBJ databases">
        <title>Diversity and Homogeneity among Thermoacidophilic Verrucomicrobia Methanotrophs Linked with Geographical Origin.</title>
        <authorList>
            <person name="Erikstad H.-A."/>
            <person name="Smestad N.B."/>
            <person name="Ceballos R.M."/>
            <person name="Birkeland N.-K."/>
        </authorList>
    </citation>
    <scope>NUCLEOTIDE SEQUENCE [LARGE SCALE GENOMIC DNA]</scope>
    <source>
        <strain evidence="1 2">Phi</strain>
    </source>
</reference>
<dbReference type="EMBL" id="LXQC01000101">
    <property type="protein sequence ID" value="TFE71064.1"/>
    <property type="molecule type" value="Genomic_DNA"/>
</dbReference>
<dbReference type="Proteomes" id="UP000297713">
    <property type="component" value="Unassembled WGS sequence"/>
</dbReference>
<gene>
    <name evidence="1" type="ORF">A7Q10_05455</name>
</gene>
<proteinExistence type="predicted"/>
<keyword evidence="2" id="KW-1185">Reference proteome</keyword>
<dbReference type="AlphaFoldDB" id="A0A4Y8PIN0"/>
<organism evidence="1 2">
    <name type="scientific">Methylacidiphilum caldifontis</name>
    <dbReference type="NCBI Taxonomy" id="2795386"/>
    <lineage>
        <taxon>Bacteria</taxon>
        <taxon>Pseudomonadati</taxon>
        <taxon>Verrucomicrobiota</taxon>
        <taxon>Methylacidiphilae</taxon>
        <taxon>Methylacidiphilales</taxon>
        <taxon>Methylacidiphilaceae</taxon>
        <taxon>Methylacidiphilum (ex Ratnadevi et al. 2023)</taxon>
    </lineage>
</organism>